<comment type="subcellular location">
    <subcellularLocation>
        <location evidence="2">Cytoplasm</location>
    </subcellularLocation>
</comment>
<evidence type="ECO:0000313" key="20">
    <source>
        <dbReference type="EMBL" id="KAG8174230.1"/>
    </source>
</evidence>
<comment type="caution">
    <text evidence="20">The sequence shown here is derived from an EMBL/GenBank/DDBJ whole genome shotgun (WGS) entry which is preliminary data.</text>
</comment>
<keyword evidence="4" id="KW-0963">Cytoplasm</keyword>
<evidence type="ECO:0000256" key="16">
    <source>
        <dbReference type="ARBA" id="ARBA00076222"/>
    </source>
</evidence>
<evidence type="ECO:0000256" key="5">
    <source>
        <dbReference type="ARBA" id="ARBA00022553"/>
    </source>
</evidence>
<comment type="function">
    <text evidence="14">Catalyzes the reversible transamination between alanine and 2-oxoglutarate to form pyruvate and glutamate. Participates in cellular nitrogen metabolism and also in liver gluconeogenesis starting with precursors transported from skeletal muscles.</text>
</comment>
<dbReference type="PANTHER" id="PTHR11751:SF29">
    <property type="entry name" value="ALANINE TRANSAMINASE"/>
    <property type="match status" value="1"/>
</dbReference>
<evidence type="ECO:0000256" key="17">
    <source>
        <dbReference type="ARBA" id="ARBA00080231"/>
    </source>
</evidence>
<keyword evidence="21" id="KW-1185">Reference proteome</keyword>
<evidence type="ECO:0000256" key="3">
    <source>
        <dbReference type="ARBA" id="ARBA00011738"/>
    </source>
</evidence>
<evidence type="ECO:0000256" key="1">
    <source>
        <dbReference type="ARBA" id="ARBA00001933"/>
    </source>
</evidence>
<evidence type="ECO:0000256" key="4">
    <source>
        <dbReference type="ARBA" id="ARBA00022490"/>
    </source>
</evidence>
<keyword evidence="9" id="KW-0007">Acetylation</keyword>
<dbReference type="Gene3D" id="1.10.287.1970">
    <property type="match status" value="1"/>
</dbReference>
<gene>
    <name evidence="20" type="ORF">JTE90_010558</name>
</gene>
<keyword evidence="7" id="KW-0808">Transferase</keyword>
<dbReference type="GO" id="GO:0030170">
    <property type="term" value="F:pyridoxal phosphate binding"/>
    <property type="evidence" value="ECO:0007669"/>
    <property type="project" value="InterPro"/>
</dbReference>
<evidence type="ECO:0000256" key="14">
    <source>
        <dbReference type="ARBA" id="ARBA00059280"/>
    </source>
</evidence>
<dbReference type="Gene3D" id="3.40.640.10">
    <property type="entry name" value="Type I PLP-dependent aspartate aminotransferase-like (Major domain)"/>
    <property type="match status" value="1"/>
</dbReference>
<comment type="pathway">
    <text evidence="10">Amino-acid degradation; L-alanine degradation via transaminase pathway; pyruvate from L-alanine: step 1/1.</text>
</comment>
<dbReference type="InterPro" id="IPR015421">
    <property type="entry name" value="PyrdxlP-dep_Trfase_major"/>
</dbReference>
<dbReference type="PANTHER" id="PTHR11751">
    <property type="entry name" value="ALANINE AMINOTRANSFERASE"/>
    <property type="match status" value="1"/>
</dbReference>
<evidence type="ECO:0000256" key="12">
    <source>
        <dbReference type="ARBA" id="ARBA00026106"/>
    </source>
</evidence>
<evidence type="ECO:0000313" key="21">
    <source>
        <dbReference type="Proteomes" id="UP000827092"/>
    </source>
</evidence>
<dbReference type="SUPFAM" id="SSF53383">
    <property type="entry name" value="PLP-dependent transferases"/>
    <property type="match status" value="1"/>
</dbReference>
<evidence type="ECO:0000256" key="7">
    <source>
        <dbReference type="ARBA" id="ARBA00022679"/>
    </source>
</evidence>
<dbReference type="Proteomes" id="UP000827092">
    <property type="component" value="Unassembled WGS sequence"/>
</dbReference>
<dbReference type="Pfam" id="PF00155">
    <property type="entry name" value="Aminotran_1_2"/>
    <property type="match status" value="1"/>
</dbReference>
<evidence type="ECO:0000256" key="15">
    <source>
        <dbReference type="ARBA" id="ARBA00074120"/>
    </source>
</evidence>
<evidence type="ECO:0000256" key="6">
    <source>
        <dbReference type="ARBA" id="ARBA00022576"/>
    </source>
</evidence>
<dbReference type="FunFam" id="3.90.1150.10:FF:000151">
    <property type="entry name" value="Alanine aminotransferase 2"/>
    <property type="match status" value="1"/>
</dbReference>
<dbReference type="InterPro" id="IPR004839">
    <property type="entry name" value="Aminotransferase_I/II_large"/>
</dbReference>
<keyword evidence="6" id="KW-0032">Aminotransferase</keyword>
<dbReference type="CDD" id="cd00609">
    <property type="entry name" value="AAT_like"/>
    <property type="match status" value="1"/>
</dbReference>
<dbReference type="Gene3D" id="3.90.1150.10">
    <property type="entry name" value="Aspartate Aminotransferase, domain 1"/>
    <property type="match status" value="1"/>
</dbReference>
<sequence length="479" mass="53678">MSRKLLTADTVNPLARDMHRGDASPVADRARQIERELRKSIIKPFTEVIHADINDIQAMGQKPVTFTRQVLTTCAYPSLLHDPFIPSDVKARSDKILNECGGRSTGAYTYSEGIGLIREHVAQYLEMRDGCPAEADNVFLSAGSIESLRSILNVLNFPHDDVRIGVLVPVPRDPSFTSLLDELGIVQIDYYLEENDNWSINPEELNVALDTGGKYCIPKAILVINPGNPTGSVLSPENMEEIVQFAVKRKLVLLADEAYQFNAFAQGRYFQSFKKTMMEMGWPYNRLELISIMSGSTGILGECGLRCGCSELVNLDNDVISIYKKSICVKMCPGVMGQIALDCMICPPLPMEPSYQKFIEEWTSILQSLNDKADLLLRSLNEIQGFQCSHYTAATFVFPRVLLPNKAVEEAKAKGQSPDTFYALNLLEETGICVQPGTVYGQLPGTYHLRMTILPAKETLQKMIELLRRFHLMFMLKYR</sequence>
<evidence type="ECO:0000259" key="19">
    <source>
        <dbReference type="Pfam" id="PF00155"/>
    </source>
</evidence>
<comment type="similarity">
    <text evidence="11">Belongs to the class-I pyridoxal-phosphate-dependent aminotransferase family. Alanine aminotransferase subfamily.</text>
</comment>
<accession>A0AAV6TS40</accession>
<evidence type="ECO:0000256" key="11">
    <source>
        <dbReference type="ARBA" id="ARBA00025785"/>
    </source>
</evidence>
<proteinExistence type="inferred from homology"/>
<keyword evidence="5" id="KW-0597">Phosphoprotein</keyword>
<evidence type="ECO:0000256" key="13">
    <source>
        <dbReference type="ARBA" id="ARBA00047412"/>
    </source>
</evidence>
<dbReference type="EMBL" id="JAFNEN010001281">
    <property type="protein sequence ID" value="KAG8174230.1"/>
    <property type="molecule type" value="Genomic_DNA"/>
</dbReference>
<dbReference type="EC" id="2.6.1.2" evidence="12"/>
<evidence type="ECO:0000256" key="10">
    <source>
        <dbReference type="ARBA" id="ARBA00025708"/>
    </source>
</evidence>
<feature type="domain" description="Aminotransferase class I/classII large" evidence="19">
    <location>
        <begin position="102"/>
        <end position="464"/>
    </location>
</feature>
<dbReference type="FunFam" id="3.40.640.10:FF:000236">
    <property type="entry name" value="Alanine aminotransferase 2"/>
    <property type="match status" value="1"/>
</dbReference>
<dbReference type="FunFam" id="1.10.287.1970:FF:000001">
    <property type="entry name" value="Alanine aminotransferase 2"/>
    <property type="match status" value="1"/>
</dbReference>
<dbReference type="InterPro" id="IPR015424">
    <property type="entry name" value="PyrdxlP-dep_Trfase"/>
</dbReference>
<name>A0AAV6TS40_9ARAC</name>
<protein>
    <recommendedName>
        <fullName evidence="15">Alanine aminotransferase 1</fullName>
        <ecNumber evidence="12">2.6.1.2</ecNumber>
    </recommendedName>
    <alternativeName>
        <fullName evidence="17">Glutamate pyruvate transaminase 1</fullName>
    </alternativeName>
    <alternativeName>
        <fullName evidence="16">Glutamic--alanine transaminase 1</fullName>
    </alternativeName>
    <alternativeName>
        <fullName evidence="18">Glutamic--pyruvic transaminase 1</fullName>
    </alternativeName>
</protein>
<evidence type="ECO:0000256" key="18">
    <source>
        <dbReference type="ARBA" id="ARBA00082842"/>
    </source>
</evidence>
<comment type="catalytic activity">
    <reaction evidence="13">
        <text>L-alanine + 2-oxoglutarate = pyruvate + L-glutamate</text>
        <dbReference type="Rhea" id="RHEA:19453"/>
        <dbReference type="ChEBI" id="CHEBI:15361"/>
        <dbReference type="ChEBI" id="CHEBI:16810"/>
        <dbReference type="ChEBI" id="CHEBI:29985"/>
        <dbReference type="ChEBI" id="CHEBI:57972"/>
        <dbReference type="EC" id="2.6.1.2"/>
    </reaction>
</comment>
<evidence type="ECO:0000256" key="9">
    <source>
        <dbReference type="ARBA" id="ARBA00022990"/>
    </source>
</evidence>
<keyword evidence="8" id="KW-0663">Pyridoxal phosphate</keyword>
<evidence type="ECO:0000256" key="8">
    <source>
        <dbReference type="ARBA" id="ARBA00022898"/>
    </source>
</evidence>
<dbReference type="AlphaFoldDB" id="A0AAV6TS40"/>
<dbReference type="InterPro" id="IPR045088">
    <property type="entry name" value="ALAT1/2-like"/>
</dbReference>
<evidence type="ECO:0000256" key="2">
    <source>
        <dbReference type="ARBA" id="ARBA00004496"/>
    </source>
</evidence>
<reference evidence="20 21" key="1">
    <citation type="journal article" date="2022" name="Nat. Ecol. Evol.">
        <title>A masculinizing supergene underlies an exaggerated male reproductive morph in a spider.</title>
        <authorList>
            <person name="Hendrickx F."/>
            <person name="De Corte Z."/>
            <person name="Sonet G."/>
            <person name="Van Belleghem S.M."/>
            <person name="Kostlbacher S."/>
            <person name="Vangestel C."/>
        </authorList>
    </citation>
    <scope>NUCLEOTIDE SEQUENCE [LARGE SCALE GENOMIC DNA]</scope>
    <source>
        <strain evidence="20">W744_W776</strain>
    </source>
</reference>
<organism evidence="20 21">
    <name type="scientific">Oedothorax gibbosus</name>
    <dbReference type="NCBI Taxonomy" id="931172"/>
    <lineage>
        <taxon>Eukaryota</taxon>
        <taxon>Metazoa</taxon>
        <taxon>Ecdysozoa</taxon>
        <taxon>Arthropoda</taxon>
        <taxon>Chelicerata</taxon>
        <taxon>Arachnida</taxon>
        <taxon>Araneae</taxon>
        <taxon>Araneomorphae</taxon>
        <taxon>Entelegynae</taxon>
        <taxon>Araneoidea</taxon>
        <taxon>Linyphiidae</taxon>
        <taxon>Erigoninae</taxon>
        <taxon>Oedothorax</taxon>
    </lineage>
</organism>
<dbReference type="InterPro" id="IPR015422">
    <property type="entry name" value="PyrdxlP-dep_Trfase_small"/>
</dbReference>
<dbReference type="GO" id="GO:0004021">
    <property type="term" value="F:L-alanine:2-oxoglutarate aminotransferase activity"/>
    <property type="evidence" value="ECO:0007669"/>
    <property type="project" value="UniProtKB-EC"/>
</dbReference>
<dbReference type="GO" id="GO:0005737">
    <property type="term" value="C:cytoplasm"/>
    <property type="evidence" value="ECO:0007669"/>
    <property type="project" value="UniProtKB-SubCell"/>
</dbReference>
<comment type="subunit">
    <text evidence="3">Homodimer.</text>
</comment>
<comment type="cofactor">
    <cofactor evidence="1">
        <name>pyridoxal 5'-phosphate</name>
        <dbReference type="ChEBI" id="CHEBI:597326"/>
    </cofactor>
</comment>